<organism evidence="1 2">
    <name type="scientific">Streptomyces citrinus</name>
    <dbReference type="NCBI Taxonomy" id="3118173"/>
    <lineage>
        <taxon>Bacteria</taxon>
        <taxon>Bacillati</taxon>
        <taxon>Actinomycetota</taxon>
        <taxon>Actinomycetes</taxon>
        <taxon>Kitasatosporales</taxon>
        <taxon>Streptomycetaceae</taxon>
        <taxon>Streptomyces</taxon>
    </lineage>
</organism>
<keyword evidence="2" id="KW-1185">Reference proteome</keyword>
<evidence type="ECO:0000313" key="1">
    <source>
        <dbReference type="EMBL" id="WWQ67988.1"/>
    </source>
</evidence>
<protein>
    <submittedName>
        <fullName evidence="1">Uncharacterized protein</fullName>
    </submittedName>
</protein>
<proteinExistence type="predicted"/>
<dbReference type="EMBL" id="CP146022">
    <property type="protein sequence ID" value="WWQ67988.1"/>
    <property type="molecule type" value="Genomic_DNA"/>
</dbReference>
<sequence>MTPETAQKKETSTMIPSASQVRRRRGVLAVLATVAALTVSGCAGAGDLVSYELPADSARYTFETETDGVATVWQYVSDKPSKGEAPKQNPCMGDLVGGNDAACRPESLIFLRYDLGLALDNTAKAGKRHEITVTAYYQERLTAPPKVNSLKIEASYDGGKSWKPVTSRASGGNTYTAQIDNPSGKQAAQSVGLRVHATDTKGDTVRQTMPTAYKLS</sequence>
<gene>
    <name evidence="1" type="ORF">V2W30_34765</name>
</gene>
<evidence type="ECO:0000313" key="2">
    <source>
        <dbReference type="Proteomes" id="UP001432251"/>
    </source>
</evidence>
<name>A0ACD5AL86_9ACTN</name>
<reference evidence="1" key="1">
    <citation type="journal article" date="2025" name="Int. J. Syst. Evol. Microbiol.">
        <title>Streptomyces citrinus sp. nov., with yellow diffusible pigment.</title>
        <authorList>
            <person name="He Y."/>
            <person name="Yang E."/>
            <person name="Xu J."/>
            <person name="Sun Y."/>
            <person name="Sun L."/>
        </authorList>
    </citation>
    <scope>NUCLEOTIDE SEQUENCE</scope>
    <source>
        <strain evidence="1">Q6</strain>
    </source>
</reference>
<dbReference type="Proteomes" id="UP001432251">
    <property type="component" value="Chromosome"/>
</dbReference>
<accession>A0ACD5AL86</accession>